<feature type="region of interest" description="Disordered" evidence="3">
    <location>
        <begin position="498"/>
        <end position="518"/>
    </location>
</feature>
<keyword evidence="2" id="KW-0804">Transcription</keyword>
<feature type="compositionally biased region" description="Acidic residues" evidence="3">
    <location>
        <begin position="716"/>
        <end position="741"/>
    </location>
</feature>
<dbReference type="InterPro" id="IPR046341">
    <property type="entry name" value="SET_dom_sf"/>
</dbReference>
<gene>
    <name evidence="5" type="ORF">RDB_LOCUS23242</name>
</gene>
<dbReference type="PANTHER" id="PTHR45747">
    <property type="entry name" value="HISTONE-LYSINE N-METHYLTRANSFERASE E(Z)"/>
    <property type="match status" value="1"/>
</dbReference>
<evidence type="ECO:0000256" key="3">
    <source>
        <dbReference type="SAM" id="MobiDB-lite"/>
    </source>
</evidence>
<proteinExistence type="predicted"/>
<dbReference type="Proteomes" id="UP000663853">
    <property type="component" value="Unassembled WGS sequence"/>
</dbReference>
<evidence type="ECO:0000259" key="4">
    <source>
        <dbReference type="PROSITE" id="PS50280"/>
    </source>
</evidence>
<evidence type="ECO:0000313" key="5">
    <source>
        <dbReference type="EMBL" id="CAE6430669.1"/>
    </source>
</evidence>
<feature type="domain" description="SET" evidence="4">
    <location>
        <begin position="570"/>
        <end position="688"/>
    </location>
</feature>
<dbReference type="Pfam" id="PF00856">
    <property type="entry name" value="SET"/>
    <property type="match status" value="1"/>
</dbReference>
<organism evidence="5 6">
    <name type="scientific">Rhizoctonia solani</name>
    <dbReference type="NCBI Taxonomy" id="456999"/>
    <lineage>
        <taxon>Eukaryota</taxon>
        <taxon>Fungi</taxon>
        <taxon>Dikarya</taxon>
        <taxon>Basidiomycota</taxon>
        <taxon>Agaricomycotina</taxon>
        <taxon>Agaricomycetes</taxon>
        <taxon>Cantharellales</taxon>
        <taxon>Ceratobasidiaceae</taxon>
        <taxon>Rhizoctonia</taxon>
    </lineage>
</organism>
<dbReference type="InterPro" id="IPR045318">
    <property type="entry name" value="EZH1/2-like"/>
</dbReference>
<dbReference type="PROSITE" id="PS50280">
    <property type="entry name" value="SET"/>
    <property type="match status" value="1"/>
</dbReference>
<dbReference type="EMBL" id="CAJMXA010000435">
    <property type="protein sequence ID" value="CAE6430669.1"/>
    <property type="molecule type" value="Genomic_DNA"/>
</dbReference>
<dbReference type="Gene3D" id="2.170.270.10">
    <property type="entry name" value="SET domain"/>
    <property type="match status" value="1"/>
</dbReference>
<evidence type="ECO:0000313" key="6">
    <source>
        <dbReference type="Proteomes" id="UP000663853"/>
    </source>
</evidence>
<reference evidence="5" key="1">
    <citation type="submission" date="2021-01" db="EMBL/GenBank/DDBJ databases">
        <authorList>
            <person name="Kaushik A."/>
        </authorList>
    </citation>
    <scope>NUCLEOTIDE SEQUENCE</scope>
    <source>
        <strain evidence="5">AG6-10EEA</strain>
    </source>
</reference>
<accession>A0A8H2XQ39</accession>
<dbReference type="GO" id="GO:0003682">
    <property type="term" value="F:chromatin binding"/>
    <property type="evidence" value="ECO:0007669"/>
    <property type="project" value="TreeGrafter"/>
</dbReference>
<feature type="region of interest" description="Disordered" evidence="3">
    <location>
        <begin position="135"/>
        <end position="188"/>
    </location>
</feature>
<dbReference type="AlphaFoldDB" id="A0A8H2XQ39"/>
<dbReference type="SMART" id="SM00317">
    <property type="entry name" value="SET"/>
    <property type="match status" value="1"/>
</dbReference>
<dbReference type="SUPFAM" id="SSF82199">
    <property type="entry name" value="SET domain"/>
    <property type="match status" value="1"/>
</dbReference>
<evidence type="ECO:0000256" key="2">
    <source>
        <dbReference type="ARBA" id="ARBA00023163"/>
    </source>
</evidence>
<evidence type="ECO:0000256" key="1">
    <source>
        <dbReference type="ARBA" id="ARBA00023015"/>
    </source>
</evidence>
<feature type="compositionally biased region" description="Acidic residues" evidence="3">
    <location>
        <begin position="143"/>
        <end position="161"/>
    </location>
</feature>
<feature type="compositionally biased region" description="Basic and acidic residues" evidence="3">
    <location>
        <begin position="175"/>
        <end position="188"/>
    </location>
</feature>
<sequence length="741" mass="84903">MARRGQPDVELAEKNYVECWDQFQTWASRHTSELLRFDHPSNLDEEDEEELDESLFQVGSRNNTVYETDRELRASYYDPVEIDLDDDLLEPALAPISSHWLNTFTTEPIPQYGSFSHIRQHNYVQGDVWTHMHTGGRTRVASGDDEEVEGEVEGEDEDEEENERRGKKSSKGKGKKGEQEKPVKEPRVEIKEGLVDSIEARRLVRSRTLVNPEVDDHLATNLESMPYVPPEMKRRNMKETLLNYEGSFIDIEAWQRSGVSWDNDEDIIGAETVRRLLYTHHMTEERIDRTKVIPQDLRKLYSFLRHRTYPDLDLIFPRDPPLSRLPLDEWDQKEKQATLESRLREKAFNICHKFDCQGVMCPTHYAARERALTEQEAHETDEAQEADVLIRRGRGPQTPRWEKPKLSASQLFAKFKREKRTRCGENCFYSLGVPEHGDRSFDITELDSDPDARTQADIETIWKVDPDAIPCDIAELSWDKVTCRQVYDIRNSLYNYLSEPEPDDDDPGVEERRGGHSGGVSKPLSFTIFGIGSLNVWNDREKILSCVIIIITRADGGPCANVPILMKQWKPTIVKPSQFGNGLFLAGQAFKGDLISDYTGDACLPRTALRRSLVAKANNRNYLFDIPNYYKVGIDAGYAGNESRFANHPNNGHANCSARYIWSGDEKHIALYATGHIWDGNELFLHYGRNFWHSEMPEGNYEGDSPSEQGTIELSSDLEEIDAEDGAGEYEQELSEESVDL</sequence>
<feature type="compositionally biased region" description="Basic residues" evidence="3">
    <location>
        <begin position="165"/>
        <end position="174"/>
    </location>
</feature>
<dbReference type="GO" id="GO:0005634">
    <property type="term" value="C:nucleus"/>
    <property type="evidence" value="ECO:0007669"/>
    <property type="project" value="TreeGrafter"/>
</dbReference>
<keyword evidence="1" id="KW-0805">Transcription regulation</keyword>
<comment type="caution">
    <text evidence="5">The sequence shown here is derived from an EMBL/GenBank/DDBJ whole genome shotgun (WGS) entry which is preliminary data.</text>
</comment>
<protein>
    <recommendedName>
        <fullName evidence="4">SET domain-containing protein</fullName>
    </recommendedName>
</protein>
<dbReference type="GO" id="GO:0046976">
    <property type="term" value="F:histone H3K27 methyltransferase activity"/>
    <property type="evidence" value="ECO:0007669"/>
    <property type="project" value="TreeGrafter"/>
</dbReference>
<name>A0A8H2XQ39_9AGAM</name>
<dbReference type="InterPro" id="IPR001214">
    <property type="entry name" value="SET_dom"/>
</dbReference>
<dbReference type="PANTHER" id="PTHR45747:SF4">
    <property type="entry name" value="HISTONE-LYSINE N-METHYLTRANSFERASE E(Z)"/>
    <property type="match status" value="1"/>
</dbReference>
<dbReference type="GO" id="GO:0031507">
    <property type="term" value="P:heterochromatin formation"/>
    <property type="evidence" value="ECO:0007669"/>
    <property type="project" value="TreeGrafter"/>
</dbReference>
<feature type="region of interest" description="Disordered" evidence="3">
    <location>
        <begin position="698"/>
        <end position="741"/>
    </location>
</feature>